<dbReference type="STRING" id="1408281.Epro_0900"/>
<dbReference type="GO" id="GO:0008270">
    <property type="term" value="F:zinc ion binding"/>
    <property type="evidence" value="ECO:0007669"/>
    <property type="project" value="UniProtKB-UniRule"/>
</dbReference>
<evidence type="ECO:0000256" key="4">
    <source>
        <dbReference type="ARBA" id="ARBA00022692"/>
    </source>
</evidence>
<reference evidence="13 14" key="1">
    <citation type="submission" date="2014-09" db="EMBL/GenBank/DDBJ databases">
        <title>Complete genome sequence of Endomicrobium proavitum.</title>
        <authorList>
            <person name="Zheng H."/>
        </authorList>
    </citation>
    <scope>NUCLEOTIDE SEQUENCE [LARGE SCALE GENOMIC DNA]</scope>
    <source>
        <strain evidence="13 14">Rsa215</strain>
    </source>
</reference>
<dbReference type="GO" id="GO:0004222">
    <property type="term" value="F:metalloendopeptidase activity"/>
    <property type="evidence" value="ECO:0007669"/>
    <property type="project" value="UniProtKB-UniRule"/>
</dbReference>
<sequence length="332" mass="36143">MPKITTYDFIDSNTRKTALLMVLFPISLAALIYIALLILGAAHSADTTANAAKLSPVMFANEIAIYAIPVISAAAILWVIISYFFGQNFILSAAGAVELTKNNSPEVIRIVENIALTSGLPMPKVYAINDEGLNAFATGRDPKHSYIALTKGIINKLDKPELEGVIAHEMAHIGNRDIKLMLITVVCISFATIAAEILLRVALSKGRSSSKNKGQAQLLFLALALVFYIYGYFVAPLIKLALSRTREYQADATAALITRNPQGLASALRKISENSTVEKLKDKETVAAMCIETPLSKEKQNSLFSKISGLYSTHPPIEKRIKALMEMDGQRT</sequence>
<dbReference type="Gene3D" id="3.30.2010.10">
    <property type="entry name" value="Metalloproteases ('zincins'), catalytic domain"/>
    <property type="match status" value="1"/>
</dbReference>
<dbReference type="PANTHER" id="PTHR43221:SF2">
    <property type="entry name" value="PROTEASE HTPX HOMOLOG"/>
    <property type="match status" value="1"/>
</dbReference>
<keyword evidence="7 11" id="KW-0862">Zinc</keyword>
<keyword evidence="9 11" id="KW-0482">Metalloprotease</keyword>
<name>A0A0G3WL95_9BACT</name>
<keyword evidence="3 11" id="KW-0645">Protease</keyword>
<dbReference type="PANTHER" id="PTHR43221">
    <property type="entry name" value="PROTEASE HTPX"/>
    <property type="match status" value="1"/>
</dbReference>
<keyword evidence="10 11" id="KW-0472">Membrane</keyword>
<evidence type="ECO:0000256" key="1">
    <source>
        <dbReference type="ARBA" id="ARBA00009779"/>
    </source>
</evidence>
<evidence type="ECO:0000256" key="6">
    <source>
        <dbReference type="ARBA" id="ARBA00022801"/>
    </source>
</evidence>
<feature type="transmembrane region" description="Helical" evidence="11">
    <location>
        <begin position="219"/>
        <end position="238"/>
    </location>
</feature>
<evidence type="ECO:0000256" key="11">
    <source>
        <dbReference type="HAMAP-Rule" id="MF_00188"/>
    </source>
</evidence>
<feature type="active site" evidence="11">
    <location>
        <position position="169"/>
    </location>
</feature>
<comment type="cofactor">
    <cofactor evidence="11">
        <name>Zn(2+)</name>
        <dbReference type="ChEBI" id="CHEBI:29105"/>
    </cofactor>
    <text evidence="11">Binds 1 zinc ion per subunit.</text>
</comment>
<comment type="subcellular location">
    <subcellularLocation>
        <location evidence="11">Cell membrane</location>
        <topology evidence="11">Multi-pass membrane protein</topology>
    </subcellularLocation>
</comment>
<evidence type="ECO:0000259" key="12">
    <source>
        <dbReference type="Pfam" id="PF01435"/>
    </source>
</evidence>
<evidence type="ECO:0000313" key="13">
    <source>
        <dbReference type="EMBL" id="AKL98279.1"/>
    </source>
</evidence>
<feature type="transmembrane region" description="Helical" evidence="11">
    <location>
        <begin position="180"/>
        <end position="199"/>
    </location>
</feature>
<dbReference type="RefSeq" id="WP_052570831.1">
    <property type="nucleotide sequence ID" value="NZ_CP009498.1"/>
</dbReference>
<evidence type="ECO:0000313" key="14">
    <source>
        <dbReference type="Proteomes" id="UP000035337"/>
    </source>
</evidence>
<keyword evidence="2 11" id="KW-1003">Cell membrane</keyword>
<feature type="binding site" evidence="11">
    <location>
        <position position="247"/>
    </location>
    <ligand>
        <name>Zn(2+)</name>
        <dbReference type="ChEBI" id="CHEBI:29105"/>
        <note>catalytic</note>
    </ligand>
</feature>
<organism evidence="13 14">
    <name type="scientific">Endomicrobium proavitum</name>
    <dbReference type="NCBI Taxonomy" id="1408281"/>
    <lineage>
        <taxon>Bacteria</taxon>
        <taxon>Pseudomonadati</taxon>
        <taxon>Elusimicrobiota</taxon>
        <taxon>Endomicrobiia</taxon>
        <taxon>Endomicrobiales</taxon>
        <taxon>Endomicrobiaceae</taxon>
        <taxon>Endomicrobium</taxon>
    </lineage>
</organism>
<feature type="binding site" evidence="11">
    <location>
        <position position="168"/>
    </location>
    <ligand>
        <name>Zn(2+)</name>
        <dbReference type="ChEBI" id="CHEBI:29105"/>
        <note>catalytic</note>
    </ligand>
</feature>
<evidence type="ECO:0000256" key="3">
    <source>
        <dbReference type="ARBA" id="ARBA00022670"/>
    </source>
</evidence>
<evidence type="ECO:0000256" key="2">
    <source>
        <dbReference type="ARBA" id="ARBA00022475"/>
    </source>
</evidence>
<evidence type="ECO:0000256" key="10">
    <source>
        <dbReference type="ARBA" id="ARBA00023136"/>
    </source>
</evidence>
<protein>
    <recommendedName>
        <fullName evidence="11">Protease HtpX homolog</fullName>
        <ecNumber evidence="11">3.4.24.-</ecNumber>
    </recommendedName>
</protein>
<feature type="domain" description="Peptidase M48" evidence="12">
    <location>
        <begin position="104"/>
        <end position="327"/>
    </location>
</feature>
<dbReference type="Pfam" id="PF01435">
    <property type="entry name" value="Peptidase_M48"/>
    <property type="match status" value="1"/>
</dbReference>
<keyword evidence="8 11" id="KW-1133">Transmembrane helix</keyword>
<dbReference type="OrthoDB" id="15218at2"/>
<keyword evidence="5 11" id="KW-0479">Metal-binding</keyword>
<evidence type="ECO:0000256" key="8">
    <source>
        <dbReference type="ARBA" id="ARBA00022989"/>
    </source>
</evidence>
<dbReference type="AlphaFoldDB" id="A0A0G3WL95"/>
<evidence type="ECO:0000256" key="5">
    <source>
        <dbReference type="ARBA" id="ARBA00022723"/>
    </source>
</evidence>
<dbReference type="EMBL" id="CP009498">
    <property type="protein sequence ID" value="AKL98279.1"/>
    <property type="molecule type" value="Genomic_DNA"/>
</dbReference>
<keyword evidence="4 11" id="KW-0812">Transmembrane</keyword>
<feature type="transmembrane region" description="Helical" evidence="11">
    <location>
        <begin position="20"/>
        <end position="43"/>
    </location>
</feature>
<evidence type="ECO:0000256" key="7">
    <source>
        <dbReference type="ARBA" id="ARBA00022833"/>
    </source>
</evidence>
<dbReference type="GO" id="GO:0006508">
    <property type="term" value="P:proteolysis"/>
    <property type="evidence" value="ECO:0007669"/>
    <property type="project" value="UniProtKB-KW"/>
</dbReference>
<dbReference type="HAMAP" id="MF_00188">
    <property type="entry name" value="Pept_M48_protease_HtpX"/>
    <property type="match status" value="1"/>
</dbReference>
<evidence type="ECO:0000256" key="9">
    <source>
        <dbReference type="ARBA" id="ARBA00023049"/>
    </source>
</evidence>
<dbReference type="Proteomes" id="UP000035337">
    <property type="component" value="Chromosome"/>
</dbReference>
<dbReference type="InterPro" id="IPR022919">
    <property type="entry name" value="Pept_M48_protease_HtpX"/>
</dbReference>
<comment type="similarity">
    <text evidence="1 11">Belongs to the peptidase M48B family.</text>
</comment>
<feature type="transmembrane region" description="Helical" evidence="11">
    <location>
        <begin position="63"/>
        <end position="85"/>
    </location>
</feature>
<dbReference type="InterPro" id="IPR050083">
    <property type="entry name" value="HtpX_protease"/>
</dbReference>
<accession>A0A0G3WL95</accession>
<feature type="binding site" evidence="11">
    <location>
        <position position="172"/>
    </location>
    <ligand>
        <name>Zn(2+)</name>
        <dbReference type="ChEBI" id="CHEBI:29105"/>
        <note>catalytic</note>
    </ligand>
</feature>
<gene>
    <name evidence="11 13" type="primary">htpX</name>
    <name evidence="13" type="ORF">Epro_0900</name>
</gene>
<dbReference type="InterPro" id="IPR001915">
    <property type="entry name" value="Peptidase_M48"/>
</dbReference>
<keyword evidence="14" id="KW-1185">Reference proteome</keyword>
<dbReference type="KEGG" id="epo:Epro_0900"/>
<keyword evidence="6 11" id="KW-0378">Hydrolase</keyword>
<proteinExistence type="inferred from homology"/>
<dbReference type="CDD" id="cd07340">
    <property type="entry name" value="M48B_Htpx_like"/>
    <property type="match status" value="1"/>
</dbReference>
<dbReference type="GO" id="GO:0005886">
    <property type="term" value="C:plasma membrane"/>
    <property type="evidence" value="ECO:0007669"/>
    <property type="project" value="UniProtKB-SubCell"/>
</dbReference>
<dbReference type="EC" id="3.4.24.-" evidence="11"/>